<organism evidence="2 3">
    <name type="scientific">Tsukamurella pseudospumae</name>
    <dbReference type="NCBI Taxonomy" id="239498"/>
    <lineage>
        <taxon>Bacteria</taxon>
        <taxon>Bacillati</taxon>
        <taxon>Actinomycetota</taxon>
        <taxon>Actinomycetes</taxon>
        <taxon>Mycobacteriales</taxon>
        <taxon>Tsukamurellaceae</taxon>
        <taxon>Tsukamurella</taxon>
    </lineage>
</organism>
<sequence length="138" mass="14707">MAEVHNQQGDDAATAAGFSRYQFSGKPGDQFEYTPEIGEKRVMTVTVECTAHEEKATANEGIQKIVKLKVVEAEVGSLAAKAPTDPTLFGDPEDAEPRPELGDYVQGVDEDFAPPAADVLPEHEDEGRAPAGMFSDGA</sequence>
<gene>
    <name evidence="2" type="ORF">AXK61_12705</name>
</gene>
<evidence type="ECO:0000313" key="3">
    <source>
        <dbReference type="Proteomes" id="UP000070409"/>
    </source>
</evidence>
<reference evidence="2 3" key="1">
    <citation type="submission" date="2016-02" db="EMBL/GenBank/DDBJ databases">
        <authorList>
            <person name="Teng J.L."/>
            <person name="Tang Y."/>
            <person name="Huang Y."/>
            <person name="Guo F."/>
            <person name="Wei W."/>
            <person name="Chen J.H."/>
            <person name="Wong S.Y."/>
            <person name="Lau S.K."/>
            <person name="Woo P.C."/>
        </authorList>
    </citation>
    <scope>NUCLEOTIDE SEQUENCE [LARGE SCALE GENOMIC DNA]</scope>
    <source>
        <strain evidence="2 3">JCM 13375</strain>
    </source>
</reference>
<dbReference type="Proteomes" id="UP000070409">
    <property type="component" value="Unassembled WGS sequence"/>
</dbReference>
<dbReference type="InterPro" id="IPR055595">
    <property type="entry name" value="DUF7171"/>
</dbReference>
<evidence type="ECO:0000313" key="2">
    <source>
        <dbReference type="EMBL" id="KXP00863.1"/>
    </source>
</evidence>
<accession>A0A137ZRN3</accession>
<dbReference type="Pfam" id="PF23785">
    <property type="entry name" value="DUF7171"/>
    <property type="match status" value="1"/>
</dbReference>
<feature type="region of interest" description="Disordered" evidence="1">
    <location>
        <begin position="82"/>
        <end position="138"/>
    </location>
</feature>
<keyword evidence="3" id="KW-1185">Reference proteome</keyword>
<comment type="caution">
    <text evidence="2">The sequence shown here is derived from an EMBL/GenBank/DDBJ whole genome shotgun (WGS) entry which is preliminary data.</text>
</comment>
<protein>
    <submittedName>
        <fullName evidence="2">Uncharacterized protein</fullName>
    </submittedName>
</protein>
<dbReference type="RefSeq" id="WP_068743612.1">
    <property type="nucleotide sequence ID" value="NZ_LSRE01000002.1"/>
</dbReference>
<name>A0A137ZRN3_9ACTN</name>
<evidence type="ECO:0000256" key="1">
    <source>
        <dbReference type="SAM" id="MobiDB-lite"/>
    </source>
</evidence>
<dbReference type="EMBL" id="LSRE01000002">
    <property type="protein sequence ID" value="KXP00863.1"/>
    <property type="molecule type" value="Genomic_DNA"/>
</dbReference>
<proteinExistence type="predicted"/>